<dbReference type="STRING" id="696281.Desru_1221"/>
<dbReference type="eggNOG" id="COG1670">
    <property type="taxonomic scope" value="Bacteria"/>
</dbReference>
<name>F6DNQ1_DESRL</name>
<proteinExistence type="predicted"/>
<keyword evidence="3" id="KW-1185">Reference proteome</keyword>
<gene>
    <name evidence="2" type="ordered locus">Desru_1221</name>
</gene>
<dbReference type="PROSITE" id="PS51186">
    <property type="entry name" value="GNAT"/>
    <property type="match status" value="1"/>
</dbReference>
<dbReference type="AlphaFoldDB" id="F6DNQ1"/>
<feature type="domain" description="N-acetyltransferase" evidence="1">
    <location>
        <begin position="7"/>
        <end position="158"/>
    </location>
</feature>
<keyword evidence="2" id="KW-0808">Transferase</keyword>
<dbReference type="KEGG" id="dru:Desru_1221"/>
<dbReference type="HOGENOM" id="CLU_013985_3_2_9"/>
<dbReference type="Proteomes" id="UP000009234">
    <property type="component" value="Chromosome"/>
</dbReference>
<accession>F6DNQ1</accession>
<organism evidence="2 3">
    <name type="scientific">Desulforamulus ruminis (strain ATCC 23193 / DSM 2154 / NCIMB 8452 / DL)</name>
    <name type="common">Desulfotomaculum ruminis</name>
    <dbReference type="NCBI Taxonomy" id="696281"/>
    <lineage>
        <taxon>Bacteria</taxon>
        <taxon>Bacillati</taxon>
        <taxon>Bacillota</taxon>
        <taxon>Clostridia</taxon>
        <taxon>Eubacteriales</taxon>
        <taxon>Peptococcaceae</taxon>
        <taxon>Desulforamulus</taxon>
    </lineage>
</organism>
<evidence type="ECO:0000259" key="1">
    <source>
        <dbReference type="PROSITE" id="PS51186"/>
    </source>
</evidence>
<dbReference type="RefSeq" id="WP_013841267.1">
    <property type="nucleotide sequence ID" value="NC_015589.1"/>
</dbReference>
<dbReference type="Pfam" id="PF13302">
    <property type="entry name" value="Acetyltransf_3"/>
    <property type="match status" value="1"/>
</dbReference>
<reference evidence="2 3" key="2">
    <citation type="journal article" date="2012" name="Stand. Genomic Sci.">
        <title>Complete genome sequence of the sulfate-reducing firmicute Desulfotomaculum ruminis type strain (DL(T)).</title>
        <authorList>
            <person name="Spring S."/>
            <person name="Visser M."/>
            <person name="Lu M."/>
            <person name="Copeland A."/>
            <person name="Lapidus A."/>
            <person name="Lucas S."/>
            <person name="Cheng J.F."/>
            <person name="Han C."/>
            <person name="Tapia R."/>
            <person name="Goodwin L.A."/>
            <person name="Pitluck S."/>
            <person name="Ivanova N."/>
            <person name="Land M."/>
            <person name="Hauser L."/>
            <person name="Larimer F."/>
            <person name="Rohde M."/>
            <person name="Goker M."/>
            <person name="Detter J.C."/>
            <person name="Kyrpides N.C."/>
            <person name="Woyke T."/>
            <person name="Schaap P.J."/>
            <person name="Plugge C.M."/>
            <person name="Muyzer G."/>
            <person name="Kuever J."/>
            <person name="Pereira I.A."/>
            <person name="Parshina S.N."/>
            <person name="Bernier-Latmani R."/>
            <person name="Stams A.J."/>
            <person name="Klenk H.P."/>
        </authorList>
    </citation>
    <scope>NUCLEOTIDE SEQUENCE [LARGE SCALE GENOMIC DNA]</scope>
    <source>
        <strain evidence="3">ATCC 23193 / DSM 2154 / NCIB 8452 / DL</strain>
    </source>
</reference>
<evidence type="ECO:0000313" key="2">
    <source>
        <dbReference type="EMBL" id="AEG59496.1"/>
    </source>
</evidence>
<protein>
    <submittedName>
        <fullName evidence="2">Pseudaminic acid biosynthesis N-acetyl transferase</fullName>
    </submittedName>
</protein>
<dbReference type="InterPro" id="IPR000182">
    <property type="entry name" value="GNAT_dom"/>
</dbReference>
<dbReference type="EMBL" id="CP002780">
    <property type="protein sequence ID" value="AEG59496.1"/>
    <property type="molecule type" value="Genomic_DNA"/>
</dbReference>
<dbReference type="PANTHER" id="PTHR43415:SF3">
    <property type="entry name" value="GNAT-FAMILY ACETYLTRANSFERASE"/>
    <property type="match status" value="1"/>
</dbReference>
<dbReference type="NCBIfam" id="TIGR03585">
    <property type="entry name" value="PseH"/>
    <property type="match status" value="1"/>
</dbReference>
<dbReference type="SUPFAM" id="SSF55729">
    <property type="entry name" value="Acyl-CoA N-acyltransferases (Nat)"/>
    <property type="match status" value="1"/>
</dbReference>
<dbReference type="Gene3D" id="3.40.630.30">
    <property type="match status" value="1"/>
</dbReference>
<dbReference type="GO" id="GO:0016747">
    <property type="term" value="F:acyltransferase activity, transferring groups other than amino-acyl groups"/>
    <property type="evidence" value="ECO:0007669"/>
    <property type="project" value="InterPro"/>
</dbReference>
<reference evidence="3" key="1">
    <citation type="submission" date="2011-05" db="EMBL/GenBank/DDBJ databases">
        <title>Complete sequence of Desulfotomaculum ruminis DSM 2154.</title>
        <authorList>
            <person name="Lucas S."/>
            <person name="Copeland A."/>
            <person name="Lapidus A."/>
            <person name="Cheng J.-F."/>
            <person name="Goodwin L."/>
            <person name="Pitluck S."/>
            <person name="Lu M."/>
            <person name="Detter J.C."/>
            <person name="Han C."/>
            <person name="Tapia R."/>
            <person name="Land M."/>
            <person name="Hauser L."/>
            <person name="Kyrpides N."/>
            <person name="Ivanova N."/>
            <person name="Mikhailova N."/>
            <person name="Pagani I."/>
            <person name="Stams A.J.M."/>
            <person name="Plugge C.M."/>
            <person name="Muyzer G."/>
            <person name="Kuever J."/>
            <person name="Parshina S.N."/>
            <person name="Ivanova A.E."/>
            <person name="Nazina T.N."/>
            <person name="Brambilla E."/>
            <person name="Spring S."/>
            <person name="Klenk H.-P."/>
            <person name="Woyke T."/>
        </authorList>
    </citation>
    <scope>NUCLEOTIDE SEQUENCE [LARGE SCALE GENOMIC DNA]</scope>
    <source>
        <strain evidence="3">ATCC 23193 / DSM 2154 / NCIB 8452 / DL</strain>
    </source>
</reference>
<dbReference type="PANTHER" id="PTHR43415">
    <property type="entry name" value="SPERMIDINE N(1)-ACETYLTRANSFERASE"/>
    <property type="match status" value="1"/>
</dbReference>
<sequence>MSHFGTYRLRPMKEKDLEKVLGWRNSERIRSNMFSSHIITLDEHRAWFKSLTQKKKDIYMIFERENLPLGVVYFTNINFINNTCNWGFYLGEENLPKGTGLIMGYLGINYAFEDLKMNLLSGEVLSFNIPSINYHKKLGFVKKNSSKSKILREGRYYEVTCFDISKNRWEFEKRKLKYFLTVGDKL</sequence>
<dbReference type="InterPro" id="IPR016181">
    <property type="entry name" value="Acyl_CoA_acyltransferase"/>
</dbReference>
<dbReference type="OrthoDB" id="9795206at2"/>
<dbReference type="InterPro" id="IPR020036">
    <property type="entry name" value="PseH"/>
</dbReference>
<evidence type="ECO:0000313" key="3">
    <source>
        <dbReference type="Proteomes" id="UP000009234"/>
    </source>
</evidence>